<name>A0A7V4DDL4_9BACT</name>
<reference evidence="1" key="1">
    <citation type="journal article" date="2020" name="mSystems">
        <title>Genome- and Community-Level Interaction Insights into Carbon Utilization and Element Cycling Functions of Hydrothermarchaeota in Hydrothermal Sediment.</title>
        <authorList>
            <person name="Zhou Z."/>
            <person name="Liu Y."/>
            <person name="Xu W."/>
            <person name="Pan J."/>
            <person name="Luo Z.H."/>
            <person name="Li M."/>
        </authorList>
    </citation>
    <scope>NUCLEOTIDE SEQUENCE [LARGE SCALE GENOMIC DNA]</scope>
    <source>
        <strain evidence="1">SpSt-747</strain>
    </source>
</reference>
<accession>A0A7V4DDL4</accession>
<comment type="caution">
    <text evidence="1">The sequence shown here is derived from an EMBL/GenBank/DDBJ whole genome shotgun (WGS) entry which is preliminary data.</text>
</comment>
<evidence type="ECO:0000313" key="1">
    <source>
        <dbReference type="EMBL" id="HGI29715.1"/>
    </source>
</evidence>
<proteinExistence type="predicted"/>
<sequence>MRILKSFISTSSFMKFWSKRILALIAALYYYLKSSYQIWRVKHLQVDDCIYTTEKGVRINVYPGKKKESPHDFKVKFQEPGKKERTPAHVHIIVEMYVKHAYNPNLTLKLKEHILQMMQQIRPSNSFPPHLQFFKPQHVDPFRELDRVGEFTVEFLPVVIELLAIQEKTNYPQGLLTESLYRDFGVKDRFSVIQKAIFRGQK</sequence>
<protein>
    <submittedName>
        <fullName evidence="1">Uncharacterized protein</fullName>
    </submittedName>
</protein>
<dbReference type="AlphaFoldDB" id="A0A7V4DDL4"/>
<gene>
    <name evidence="1" type="ORF">ENV30_00100</name>
</gene>
<dbReference type="EMBL" id="DTFV01000001">
    <property type="protein sequence ID" value="HGI29715.1"/>
    <property type="molecule type" value="Genomic_DNA"/>
</dbReference>
<organism evidence="1">
    <name type="scientific">Candidatus Caldatribacterium californiense</name>
    <dbReference type="NCBI Taxonomy" id="1454726"/>
    <lineage>
        <taxon>Bacteria</taxon>
        <taxon>Pseudomonadati</taxon>
        <taxon>Atribacterota</taxon>
        <taxon>Atribacteria</taxon>
        <taxon>Atribacterales</taxon>
        <taxon>Candidatus Caldatribacteriaceae</taxon>
        <taxon>Candidatus Caldatribacterium</taxon>
    </lineage>
</organism>